<dbReference type="Gene3D" id="3.40.50.2020">
    <property type="match status" value="1"/>
</dbReference>
<evidence type="ECO:0000256" key="2">
    <source>
        <dbReference type="ARBA" id="ARBA00011971"/>
    </source>
</evidence>
<feature type="binding site" evidence="7">
    <location>
        <position position="161"/>
    </location>
    <ligand>
        <name>orotate</name>
        <dbReference type="ChEBI" id="CHEBI:30839"/>
    </ligand>
</feature>
<comment type="similarity">
    <text evidence="7">Belongs to the purine/pyrimidine phosphoribosyltransferase family. PyrE subfamily.</text>
</comment>
<dbReference type="PANTHER" id="PTHR19278:SF9">
    <property type="entry name" value="URIDINE 5'-MONOPHOSPHATE SYNTHASE"/>
    <property type="match status" value="1"/>
</dbReference>
<dbReference type="AlphaFoldDB" id="A0A0K1PBL0"/>
<dbReference type="InterPro" id="IPR029057">
    <property type="entry name" value="PRTase-like"/>
</dbReference>
<evidence type="ECO:0000313" key="8">
    <source>
        <dbReference type="EMBL" id="AKU90882.1"/>
    </source>
</evidence>
<organism evidence="8 9">
    <name type="scientific">Vulgatibacter incomptus</name>
    <dbReference type="NCBI Taxonomy" id="1391653"/>
    <lineage>
        <taxon>Bacteria</taxon>
        <taxon>Pseudomonadati</taxon>
        <taxon>Myxococcota</taxon>
        <taxon>Myxococcia</taxon>
        <taxon>Myxococcales</taxon>
        <taxon>Cystobacterineae</taxon>
        <taxon>Vulgatibacteraceae</taxon>
        <taxon>Vulgatibacter</taxon>
    </lineage>
</organism>
<dbReference type="GO" id="GO:0019856">
    <property type="term" value="P:pyrimidine nucleobase biosynthetic process"/>
    <property type="evidence" value="ECO:0007669"/>
    <property type="project" value="TreeGrafter"/>
</dbReference>
<dbReference type="GO" id="GO:0004588">
    <property type="term" value="F:orotate phosphoribosyltransferase activity"/>
    <property type="evidence" value="ECO:0007669"/>
    <property type="project" value="UniProtKB-UniRule"/>
</dbReference>
<dbReference type="GO" id="GO:0000287">
    <property type="term" value="F:magnesium ion binding"/>
    <property type="evidence" value="ECO:0007669"/>
    <property type="project" value="UniProtKB-UniRule"/>
</dbReference>
<feature type="binding site" evidence="7">
    <location>
        <position position="108"/>
    </location>
    <ligand>
        <name>5-phospho-alpha-D-ribose 1-diphosphate</name>
        <dbReference type="ChEBI" id="CHEBI:58017"/>
        <note>ligand shared between dimeric partners</note>
    </ligand>
</feature>
<comment type="cofactor">
    <cofactor evidence="7">
        <name>Mg(2+)</name>
        <dbReference type="ChEBI" id="CHEBI:18420"/>
    </cofactor>
</comment>
<dbReference type="STRING" id="1391653.AKJ08_1269"/>
<evidence type="ECO:0000256" key="6">
    <source>
        <dbReference type="ARBA" id="ARBA00022975"/>
    </source>
</evidence>
<evidence type="ECO:0000256" key="4">
    <source>
        <dbReference type="ARBA" id="ARBA00022679"/>
    </source>
</evidence>
<feature type="binding site" evidence="7">
    <location>
        <position position="133"/>
    </location>
    <ligand>
        <name>orotate</name>
        <dbReference type="ChEBI" id="CHEBI:30839"/>
    </ligand>
</feature>
<comment type="catalytic activity">
    <reaction evidence="7">
        <text>orotidine 5'-phosphate + diphosphate = orotate + 5-phospho-alpha-D-ribose 1-diphosphate</text>
        <dbReference type="Rhea" id="RHEA:10380"/>
        <dbReference type="ChEBI" id="CHEBI:30839"/>
        <dbReference type="ChEBI" id="CHEBI:33019"/>
        <dbReference type="ChEBI" id="CHEBI:57538"/>
        <dbReference type="ChEBI" id="CHEBI:58017"/>
        <dbReference type="EC" id="2.4.2.10"/>
    </reaction>
</comment>
<evidence type="ECO:0000256" key="1">
    <source>
        <dbReference type="ARBA" id="ARBA00004889"/>
    </source>
</evidence>
<keyword evidence="9" id="KW-1185">Reference proteome</keyword>
<dbReference type="CDD" id="cd06223">
    <property type="entry name" value="PRTases_typeI"/>
    <property type="match status" value="1"/>
</dbReference>
<evidence type="ECO:0000313" key="9">
    <source>
        <dbReference type="Proteomes" id="UP000055590"/>
    </source>
</evidence>
<gene>
    <name evidence="7" type="primary">pyrE</name>
    <name evidence="8" type="ORF">AKJ08_1269</name>
</gene>
<dbReference type="KEGG" id="vin:AKJ08_1269"/>
<comment type="function">
    <text evidence="7">Catalyzes the transfer of a ribosyl phosphate group from 5-phosphoribose 1-diphosphate to orotate, leading to the formation of orotidine monophosphate (OMP).</text>
</comment>
<name>A0A0K1PBL0_9BACT</name>
<sequence length="190" mass="20473">MNPLLENDHARLLSMLRSLSFEKRKVTLASGKESNFYIDCKRTTLTAEGHWLVGRLLLDRIHRLAPDVTAVGGLTLGADPIASGVSMASWLAARPLQGFIVRKEVKGHGTGRAIEGPPLQPGTRVAIVEDVVTTGGSGLKACERAEEAGLVIAGVFALVDRKEGGREAFEARGYRLDSLFDRSDFMGDEG</sequence>
<dbReference type="InterPro" id="IPR023031">
    <property type="entry name" value="OPRT"/>
</dbReference>
<keyword evidence="5 7" id="KW-0460">Magnesium</keyword>
<dbReference type="PANTHER" id="PTHR19278">
    <property type="entry name" value="OROTATE PHOSPHORIBOSYLTRANSFERASE"/>
    <property type="match status" value="1"/>
</dbReference>
<proteinExistence type="inferred from homology"/>
<dbReference type="FunFam" id="3.40.50.2020:FF:000029">
    <property type="entry name" value="Orotate phosphoribosyltransferase"/>
    <property type="match status" value="1"/>
</dbReference>
<comment type="pathway">
    <text evidence="1 7">Pyrimidine metabolism; UMP biosynthesis via de novo pathway; UMP from orotate: step 1/2.</text>
</comment>
<keyword evidence="3 7" id="KW-0328">Glycosyltransferase</keyword>
<dbReference type="NCBIfam" id="TIGR00336">
    <property type="entry name" value="pyrE"/>
    <property type="match status" value="1"/>
</dbReference>
<dbReference type="InterPro" id="IPR004467">
    <property type="entry name" value="Or_phspho_trans_dom"/>
</dbReference>
<reference evidence="8 9" key="1">
    <citation type="submission" date="2015-08" db="EMBL/GenBank/DDBJ databases">
        <authorList>
            <person name="Babu N.S."/>
            <person name="Beckwith C.J."/>
            <person name="Beseler K.G."/>
            <person name="Brison A."/>
            <person name="Carone J.V."/>
            <person name="Caskin T.P."/>
            <person name="Diamond M."/>
            <person name="Durham M.E."/>
            <person name="Foxe J.M."/>
            <person name="Go M."/>
            <person name="Henderson B.A."/>
            <person name="Jones I.B."/>
            <person name="McGettigan J.A."/>
            <person name="Micheletti S.J."/>
            <person name="Nasrallah M.E."/>
            <person name="Ortiz D."/>
            <person name="Piller C.R."/>
            <person name="Privatt S.R."/>
            <person name="Schneider S.L."/>
            <person name="Sharp S."/>
            <person name="Smith T.C."/>
            <person name="Stanton J.D."/>
            <person name="Ullery H.E."/>
            <person name="Wilson R.J."/>
            <person name="Serrano M.G."/>
            <person name="Buck G."/>
            <person name="Lee V."/>
            <person name="Wang Y."/>
            <person name="Carvalho R."/>
            <person name="Voegtly L."/>
            <person name="Shi R."/>
            <person name="Duckworth R."/>
            <person name="Johnson A."/>
            <person name="Loviza R."/>
            <person name="Walstead R."/>
            <person name="Shah Z."/>
            <person name="Kiflezghi M."/>
            <person name="Wade K."/>
            <person name="Ball S.L."/>
            <person name="Bradley K.W."/>
            <person name="Asai D.J."/>
            <person name="Bowman C.A."/>
            <person name="Russell D.A."/>
            <person name="Pope W.H."/>
            <person name="Jacobs-Sera D."/>
            <person name="Hendrix R.W."/>
            <person name="Hatfull G.F."/>
        </authorList>
    </citation>
    <scope>NUCLEOTIDE SEQUENCE [LARGE SCALE GENOMIC DNA]</scope>
    <source>
        <strain evidence="8 9">DSM 27710</strain>
    </source>
</reference>
<feature type="binding site" description="in other chain" evidence="7">
    <location>
        <begin position="129"/>
        <end position="137"/>
    </location>
    <ligand>
        <name>5-phospho-alpha-D-ribose 1-diphosphate</name>
        <dbReference type="ChEBI" id="CHEBI:58017"/>
        <note>ligand shared between dimeric partners</note>
    </ligand>
</feature>
<evidence type="ECO:0000256" key="5">
    <source>
        <dbReference type="ARBA" id="ARBA00022842"/>
    </source>
</evidence>
<dbReference type="HAMAP" id="MF_01208">
    <property type="entry name" value="PyrE"/>
    <property type="match status" value="1"/>
</dbReference>
<comment type="subunit">
    <text evidence="7">Homodimer.</text>
</comment>
<dbReference type="UniPathway" id="UPA00070">
    <property type="reaction ID" value="UER00119"/>
</dbReference>
<dbReference type="SUPFAM" id="SSF53271">
    <property type="entry name" value="PRTase-like"/>
    <property type="match status" value="1"/>
</dbReference>
<dbReference type="EC" id="2.4.2.10" evidence="2 7"/>
<keyword evidence="4 7" id="KW-0808">Transferase</keyword>
<accession>A0A0K1PBL0</accession>
<feature type="binding site" evidence="7">
    <location>
        <position position="106"/>
    </location>
    <ligand>
        <name>5-phospho-alpha-D-ribose 1-diphosphate</name>
        <dbReference type="ChEBI" id="CHEBI:58017"/>
        <note>ligand shared between dimeric partners</note>
    </ligand>
</feature>
<dbReference type="PATRIC" id="fig|1391653.3.peg.1333"/>
<keyword evidence="6 7" id="KW-0665">Pyrimidine biosynthesis</keyword>
<comment type="caution">
    <text evidence="7">Lacks conserved residue(s) required for the propagation of feature annotation.</text>
</comment>
<protein>
    <recommendedName>
        <fullName evidence="2 7">Orotate phosphoribosyltransferase</fullName>
        <shortName evidence="7">OPRT</shortName>
        <shortName evidence="7">OPRTase</shortName>
        <ecNumber evidence="2 7">2.4.2.10</ecNumber>
    </recommendedName>
</protein>
<dbReference type="Proteomes" id="UP000055590">
    <property type="component" value="Chromosome"/>
</dbReference>
<evidence type="ECO:0000256" key="3">
    <source>
        <dbReference type="ARBA" id="ARBA00022676"/>
    </source>
</evidence>
<feature type="binding site" description="in other chain" evidence="7">
    <location>
        <position position="103"/>
    </location>
    <ligand>
        <name>5-phospho-alpha-D-ribose 1-diphosphate</name>
        <dbReference type="ChEBI" id="CHEBI:58017"/>
        <note>ligand shared between dimeric partners</note>
    </ligand>
</feature>
<feature type="binding site" evidence="7">
    <location>
        <position position="102"/>
    </location>
    <ligand>
        <name>5-phospho-alpha-D-ribose 1-diphosphate</name>
        <dbReference type="ChEBI" id="CHEBI:58017"/>
        <note>ligand shared between dimeric partners</note>
    </ligand>
</feature>
<dbReference type="InterPro" id="IPR000836">
    <property type="entry name" value="PRTase_dom"/>
</dbReference>
<dbReference type="EMBL" id="CP012332">
    <property type="protein sequence ID" value="AKU90882.1"/>
    <property type="molecule type" value="Genomic_DNA"/>
</dbReference>
<dbReference type="GO" id="GO:0044205">
    <property type="term" value="P:'de novo' UMP biosynthetic process"/>
    <property type="evidence" value="ECO:0007669"/>
    <property type="project" value="UniProtKB-UniRule"/>
</dbReference>
<evidence type="ECO:0000256" key="7">
    <source>
        <dbReference type="HAMAP-Rule" id="MF_01208"/>
    </source>
</evidence>